<dbReference type="EMBL" id="FNBH01000001">
    <property type="protein sequence ID" value="SDF29409.1"/>
    <property type="molecule type" value="Genomic_DNA"/>
</dbReference>
<dbReference type="Proteomes" id="UP000199203">
    <property type="component" value="Unassembled WGS sequence"/>
</dbReference>
<dbReference type="Pfam" id="PF12728">
    <property type="entry name" value="HTH_17"/>
    <property type="match status" value="1"/>
</dbReference>
<evidence type="ECO:0000313" key="3">
    <source>
        <dbReference type="Proteomes" id="UP000199203"/>
    </source>
</evidence>
<dbReference type="OrthoDB" id="597977at2"/>
<dbReference type="AlphaFoldDB" id="A0A1G7JXY5"/>
<reference evidence="3" key="1">
    <citation type="submission" date="2016-10" db="EMBL/GenBank/DDBJ databases">
        <authorList>
            <person name="Varghese N."/>
            <person name="Submissions S."/>
        </authorList>
    </citation>
    <scope>NUCLEOTIDE SEQUENCE [LARGE SCALE GENOMIC DNA]</scope>
    <source>
        <strain evidence="3">DSM 19684</strain>
    </source>
</reference>
<dbReference type="InterPro" id="IPR010093">
    <property type="entry name" value="SinI_DNA-bd"/>
</dbReference>
<feature type="domain" description="Helix-turn-helix" evidence="1">
    <location>
        <begin position="27"/>
        <end position="77"/>
    </location>
</feature>
<name>A0A1G7JXY5_9FLAO</name>
<evidence type="ECO:0000313" key="2">
    <source>
        <dbReference type="EMBL" id="SDF29409.1"/>
    </source>
</evidence>
<dbReference type="InterPro" id="IPR009061">
    <property type="entry name" value="DNA-bd_dom_put_sf"/>
</dbReference>
<dbReference type="SUPFAM" id="SSF46955">
    <property type="entry name" value="Putative DNA-binding domain"/>
    <property type="match status" value="1"/>
</dbReference>
<organism evidence="2 3">
    <name type="scientific">Epilithonimonas hungarica</name>
    <dbReference type="NCBI Taxonomy" id="454006"/>
    <lineage>
        <taxon>Bacteria</taxon>
        <taxon>Pseudomonadati</taxon>
        <taxon>Bacteroidota</taxon>
        <taxon>Flavobacteriia</taxon>
        <taxon>Flavobacteriales</taxon>
        <taxon>Weeksellaceae</taxon>
        <taxon>Chryseobacterium group</taxon>
        <taxon>Epilithonimonas</taxon>
    </lineage>
</organism>
<dbReference type="STRING" id="454006.SAMN05421825_1504"/>
<proteinExistence type="predicted"/>
<sequence>METQSIEQRLDKIEQLLTAQSLQNKIVLNIDEVAQFTGLSKLYLYKLTSKNEIPHSKPNGKNVFFNKVEIENWLLRNPQATIEELRKEAINYSLNKLKN</sequence>
<dbReference type="RefSeq" id="WP_089872730.1">
    <property type="nucleotide sequence ID" value="NZ_FNBH01000001.1"/>
</dbReference>
<dbReference type="InterPro" id="IPR041657">
    <property type="entry name" value="HTH_17"/>
</dbReference>
<gene>
    <name evidence="2" type="ORF">SAMN05421825_1504</name>
</gene>
<dbReference type="GO" id="GO:0003677">
    <property type="term" value="F:DNA binding"/>
    <property type="evidence" value="ECO:0007669"/>
    <property type="project" value="InterPro"/>
</dbReference>
<evidence type="ECO:0000259" key="1">
    <source>
        <dbReference type="Pfam" id="PF12728"/>
    </source>
</evidence>
<accession>A0A1G7JXY5</accession>
<protein>
    <submittedName>
        <fullName evidence="2">Transcriptional regulator, AlpA family</fullName>
    </submittedName>
</protein>
<keyword evidence="3" id="KW-1185">Reference proteome</keyword>
<dbReference type="NCBIfam" id="TIGR01764">
    <property type="entry name" value="excise"/>
    <property type="match status" value="1"/>
</dbReference>